<feature type="compositionally biased region" description="Acidic residues" evidence="1">
    <location>
        <begin position="167"/>
        <end position="179"/>
    </location>
</feature>
<evidence type="ECO:0000256" key="1">
    <source>
        <dbReference type="SAM" id="MobiDB-lite"/>
    </source>
</evidence>
<proteinExistence type="predicted"/>
<organism evidence="2">
    <name type="scientific">viral metagenome</name>
    <dbReference type="NCBI Taxonomy" id="1070528"/>
    <lineage>
        <taxon>unclassified sequences</taxon>
        <taxon>metagenomes</taxon>
        <taxon>organismal metagenomes</taxon>
    </lineage>
</organism>
<reference evidence="2" key="1">
    <citation type="journal article" date="2020" name="Nature">
        <title>Giant virus diversity and host interactions through global metagenomics.</title>
        <authorList>
            <person name="Schulz F."/>
            <person name="Roux S."/>
            <person name="Paez-Espino D."/>
            <person name="Jungbluth S."/>
            <person name="Walsh D.A."/>
            <person name="Denef V.J."/>
            <person name="McMahon K.D."/>
            <person name="Konstantinidis K.T."/>
            <person name="Eloe-Fadrosh E.A."/>
            <person name="Kyrpides N.C."/>
            <person name="Woyke T."/>
        </authorList>
    </citation>
    <scope>NUCLEOTIDE SEQUENCE</scope>
    <source>
        <strain evidence="2">GVMAG-M-3300027763-16</strain>
    </source>
</reference>
<name>A0A6C0LAM4_9ZZZZ</name>
<evidence type="ECO:0000313" key="2">
    <source>
        <dbReference type="EMBL" id="QHU27360.1"/>
    </source>
</evidence>
<accession>A0A6C0LAM4</accession>
<sequence>MDDYFITKKAVEIILANINDHFIKCLVNLTIKDRYTNDIKLILGIIELLKTYITTRRNDILSSCIKYTNKSYYLQLTDSLFRIIQSYSESSNHNNRTVKFVFISDLIEKYNNPIISNTPIITRNFNNNNARTRFNTVVDCHDDSIYAGVSCYVNKTDETGDAGDAGDANDDDYRADDDENKDRALISQVHSKDAGTLFRDAYYKLNKTKSNYKSNREFELKKIDVSNCTNNDLL</sequence>
<dbReference type="EMBL" id="MN740454">
    <property type="protein sequence ID" value="QHU27360.1"/>
    <property type="molecule type" value="Genomic_DNA"/>
</dbReference>
<feature type="region of interest" description="Disordered" evidence="1">
    <location>
        <begin position="160"/>
        <end position="180"/>
    </location>
</feature>
<protein>
    <submittedName>
        <fullName evidence="2">Uncharacterized protein</fullName>
    </submittedName>
</protein>
<dbReference type="AlphaFoldDB" id="A0A6C0LAM4"/>